<name>A0A077QLL4_XENBV</name>
<reference evidence="1" key="1">
    <citation type="submission" date="2013-07" db="EMBL/GenBank/DDBJ databases">
        <title>Sub-species coevolution in mutualistic symbiosis.</title>
        <authorList>
            <person name="Murfin K."/>
            <person name="Klassen J."/>
            <person name="Lee M."/>
            <person name="Forst S."/>
            <person name="Stock P."/>
            <person name="Goodrich-Blair H."/>
        </authorList>
    </citation>
    <scope>NUCLEOTIDE SEQUENCE [LARGE SCALE GENOMIC DNA]</scope>
    <source>
        <strain evidence="1">Intermedium</strain>
    </source>
</reference>
<dbReference type="AlphaFoldDB" id="A0A077QLL4"/>
<comment type="caution">
    <text evidence="1">The sequence shown here is derived from an EMBL/GenBank/DDBJ whole genome shotgun (WGS) entry which is preliminary data.</text>
</comment>
<gene>
    <name evidence="1" type="ORF">XBI1_3010014</name>
</gene>
<evidence type="ECO:0000313" key="1">
    <source>
        <dbReference type="EMBL" id="CDH34245.1"/>
    </source>
</evidence>
<dbReference type="PANTHER" id="PTHR35528:SF3">
    <property type="entry name" value="BLL1675 PROTEIN"/>
    <property type="match status" value="1"/>
</dbReference>
<protein>
    <submittedName>
        <fullName evidence="1">Uncharacterized protein</fullName>
    </submittedName>
</protein>
<sequence>MINKTRLVPQPVALLPWGHNILLIERIRDQTERFWYAEQVQIQGYLAYSLSLRNLEKMRAERGVHVDHATLYRWVLRLTPLLNQAFRRHKRQVGQH</sequence>
<dbReference type="EMBL" id="CBTB010000226">
    <property type="protein sequence ID" value="CDH34245.1"/>
    <property type="molecule type" value="Genomic_DNA"/>
</dbReference>
<organism evidence="1">
    <name type="scientific">Xenorhabdus bovienii str. Intermedium</name>
    <dbReference type="NCBI Taxonomy" id="1379677"/>
    <lineage>
        <taxon>Bacteria</taxon>
        <taxon>Pseudomonadati</taxon>
        <taxon>Pseudomonadota</taxon>
        <taxon>Gammaproteobacteria</taxon>
        <taxon>Enterobacterales</taxon>
        <taxon>Morganellaceae</taxon>
        <taxon>Xenorhabdus</taxon>
    </lineage>
</organism>
<accession>A0A077QLL4</accession>
<dbReference type="PANTHER" id="PTHR35528">
    <property type="entry name" value="BLL1675 PROTEIN"/>
    <property type="match status" value="1"/>
</dbReference>
<dbReference type="HOGENOM" id="CLU_2358975_0_0_6"/>
<dbReference type="Proteomes" id="UP000028480">
    <property type="component" value="Unassembled WGS sequence"/>
</dbReference>
<dbReference type="InterPro" id="IPR052183">
    <property type="entry name" value="IS_Transposase"/>
</dbReference>
<proteinExistence type="predicted"/>